<reference evidence="1 2" key="1">
    <citation type="journal article" date="2016" name="Sci. Rep.">
        <title>Peltaster fructicola genome reveals evolution from an invasive phytopathogen to an ectophytic parasite.</title>
        <authorList>
            <person name="Xu C."/>
            <person name="Chen H."/>
            <person name="Gleason M.L."/>
            <person name="Xu J.R."/>
            <person name="Liu H."/>
            <person name="Zhang R."/>
            <person name="Sun G."/>
        </authorList>
    </citation>
    <scope>NUCLEOTIDE SEQUENCE [LARGE SCALE GENOMIC DNA]</scope>
    <source>
        <strain evidence="1 2">LNHT1506</strain>
    </source>
</reference>
<organism evidence="1 2">
    <name type="scientific">Peltaster fructicola</name>
    <dbReference type="NCBI Taxonomy" id="286661"/>
    <lineage>
        <taxon>Eukaryota</taxon>
        <taxon>Fungi</taxon>
        <taxon>Dikarya</taxon>
        <taxon>Ascomycota</taxon>
        <taxon>Pezizomycotina</taxon>
        <taxon>Dothideomycetes</taxon>
        <taxon>Dothideomycetes incertae sedis</taxon>
        <taxon>Peltaster</taxon>
    </lineage>
</organism>
<gene>
    <name evidence="1" type="ORF">AMS68_001236</name>
</gene>
<proteinExistence type="predicted"/>
<sequence>METLDDHSTWRPSRFIDLDCFKTPSKPSANPFTILSSGTTSSTSSIAPKLGREARLRSAKARRTEEMRKRRAGQRPITTDWMQPHDKQKVSAINAAKPDNSSMVTTQSTMDTNRAVYCPSSAFPRTTTSSAAVSLSSTEIQSAADEHLLPLWNTRPVDSQGTKPALISTDAFDCDKILRYDLLKSLLLERETRPSLTRLLLSQPFEEMLYRKHSRFFPDGVQSMLRLRSRWSPQPQQAHQMRACDHPTEFDPWTCRTETVQDREVLLSDIRCSVDNATNLWRILSSADTNKRSLLHALQQTQPLPVVHRTDAEHCKVIPELDSKEISFCQPNTLTDDNRTKQQGPAAALPSDEPLWSNLISAMPAHAAADCLNELMMDHDIVPYEEAYTSSEEAADTPMPRSPVDLSNPMTLAHQAVHIPDSAESQATSTQVNIDSDASDLEASIFMLSSPVSTFADMHD</sequence>
<dbReference type="EMBL" id="CP051139">
    <property type="protein sequence ID" value="QIW95718.1"/>
    <property type="molecule type" value="Genomic_DNA"/>
</dbReference>
<protein>
    <submittedName>
        <fullName evidence="1">Uncharacterized protein</fullName>
    </submittedName>
</protein>
<accession>A0A6H0XM66</accession>
<dbReference type="Proteomes" id="UP000503462">
    <property type="component" value="Chromosome 1"/>
</dbReference>
<name>A0A6H0XM66_9PEZI</name>
<keyword evidence="2" id="KW-1185">Reference proteome</keyword>
<evidence type="ECO:0000313" key="1">
    <source>
        <dbReference type="EMBL" id="QIW95718.1"/>
    </source>
</evidence>
<dbReference type="AlphaFoldDB" id="A0A6H0XM66"/>
<evidence type="ECO:0000313" key="2">
    <source>
        <dbReference type="Proteomes" id="UP000503462"/>
    </source>
</evidence>